<dbReference type="GO" id="GO:0003676">
    <property type="term" value="F:nucleic acid binding"/>
    <property type="evidence" value="ECO:0007669"/>
    <property type="project" value="InterPro"/>
</dbReference>
<dbReference type="InterPro" id="IPR001878">
    <property type="entry name" value="Znf_CCHC"/>
</dbReference>
<dbReference type="GO" id="GO:0008270">
    <property type="term" value="F:zinc ion binding"/>
    <property type="evidence" value="ECO:0007669"/>
    <property type="project" value="UniProtKB-KW"/>
</dbReference>
<reference evidence="7" key="1">
    <citation type="submission" date="2019-10" db="EMBL/GenBank/DDBJ databases">
        <title>Bird 10,000 Genomes (B10K) Project - Family phase.</title>
        <authorList>
            <person name="Zhang G."/>
        </authorList>
    </citation>
    <scope>NUCLEOTIDE SEQUENCE</scope>
    <source>
        <strain evidence="7">B10K-IZ-033-78</strain>
        <tissue evidence="7">Muscle</tissue>
    </source>
</reference>
<gene>
    <name evidence="7" type="primary">Ervk19</name>
    <name evidence="7" type="ORF">CHLHAR_R11339</name>
</gene>
<dbReference type="SUPFAM" id="SSF47943">
    <property type="entry name" value="Retrovirus capsid protein, N-terminal core domain"/>
    <property type="match status" value="1"/>
</dbReference>
<accession>A0A850VB43</accession>
<evidence type="ECO:0000256" key="5">
    <source>
        <dbReference type="SAM" id="MobiDB-lite"/>
    </source>
</evidence>
<dbReference type="InterPro" id="IPR036875">
    <property type="entry name" value="Znf_CCHC_sf"/>
</dbReference>
<dbReference type="Gene3D" id="1.10.1200.30">
    <property type="match status" value="1"/>
</dbReference>
<dbReference type="Pfam" id="PF00607">
    <property type="entry name" value="Gag_p24"/>
    <property type="match status" value="1"/>
</dbReference>
<dbReference type="SUPFAM" id="SSF47353">
    <property type="entry name" value="Retrovirus capsid dimerization domain-like"/>
    <property type="match status" value="1"/>
</dbReference>
<feature type="domain" description="CCHC-type" evidence="6">
    <location>
        <begin position="537"/>
        <end position="552"/>
    </location>
</feature>
<feature type="compositionally biased region" description="Polar residues" evidence="5">
    <location>
        <begin position="577"/>
        <end position="593"/>
    </location>
</feature>
<dbReference type="PANTHER" id="PTHR40389">
    <property type="entry name" value="ENDOGENOUS RETROVIRUS GROUP K MEMBER 24 GAG POLYPROTEIN-RELATED"/>
    <property type="match status" value="1"/>
</dbReference>
<name>A0A850VB43_9CORV</name>
<dbReference type="Gene3D" id="1.10.375.10">
    <property type="entry name" value="Human Immunodeficiency Virus Type 1 Capsid Protein"/>
    <property type="match status" value="1"/>
</dbReference>
<evidence type="ECO:0000256" key="3">
    <source>
        <dbReference type="ARBA" id="ARBA00022833"/>
    </source>
</evidence>
<dbReference type="InterPro" id="IPR045345">
    <property type="entry name" value="Gag_p24_C"/>
</dbReference>
<dbReference type="AlphaFoldDB" id="A0A850VB43"/>
<keyword evidence="8" id="KW-1185">Reference proteome</keyword>
<dbReference type="PROSITE" id="PS50158">
    <property type="entry name" value="ZF_CCHC"/>
    <property type="match status" value="1"/>
</dbReference>
<keyword evidence="2 4" id="KW-0863">Zinc-finger</keyword>
<feature type="region of interest" description="Disordered" evidence="5">
    <location>
        <begin position="571"/>
        <end position="593"/>
    </location>
</feature>
<dbReference type="GO" id="GO:0016032">
    <property type="term" value="P:viral process"/>
    <property type="evidence" value="ECO:0007669"/>
    <property type="project" value="InterPro"/>
</dbReference>
<evidence type="ECO:0000313" key="7">
    <source>
        <dbReference type="EMBL" id="NWH41605.1"/>
    </source>
</evidence>
<sequence length="593" mass="64866">VKRQAACDLLKCFLEKQQVQDIDLKKELVGLLAYGVAKGHFSDPNTVFCVEEWRAFGDMLWSAVIDEDKTAKKLSRPWRAVINSLLQHQAEQSVAQKVKQLLSPKDSEFGAVGGHVGQKEPPEDMIQLGQRQVLLPPSTANVVILTASPMPKPLLPAVPVITQPSNPFLAEAQDEDSLTPGIEGELGEEAATYHHEELAAVAPKPKLKPRSGSRPAPKGECAKRWRDIYKDAVLAGDTEAAHILGETVSQTFPVTFTQEQGPNGLHLVGTITALDWKVVSQLRATVNETGIHGEPAKQMLNYIWSSGILLPTDIRTIMKMILTQSQQLLWQAHWHELCVHSALQQCAHGHPLFGATYDELMGVGAFVSPDHQATRGPYKLREGMQLALEALGKVKMTTGMPTYMGIKQGRDEPFASFIDWVSTSIDQAVDVQDWMKGALLWQCILQNCNPQTRAVLFTLPGDASIEQMLDRMSWVPVGPQAMLVEAVKESVSAVRELGEVLKRGQERQTQVLAALVPLRLGAGGRGRTNNTPSCLTCFCCGTMGHLQRDCTQPSVWCPACRSDTHAAAACRRGQGNGQRSAQTSTLRPYTAGS</sequence>
<keyword evidence="3" id="KW-0862">Zinc</keyword>
<comment type="caution">
    <text evidence="7">The sequence shown here is derived from an EMBL/GenBank/DDBJ whole genome shotgun (WGS) entry which is preliminary data.</text>
</comment>
<dbReference type="Pfam" id="PF19317">
    <property type="entry name" value="Gag_p24_C"/>
    <property type="match status" value="1"/>
</dbReference>
<feature type="non-terminal residue" evidence="7">
    <location>
        <position position="1"/>
    </location>
</feature>
<dbReference type="Gene3D" id="4.10.60.10">
    <property type="entry name" value="Zinc finger, CCHC-type"/>
    <property type="match status" value="1"/>
</dbReference>
<evidence type="ECO:0000259" key="6">
    <source>
        <dbReference type="PROSITE" id="PS50158"/>
    </source>
</evidence>
<dbReference type="InterPro" id="IPR008919">
    <property type="entry name" value="Retrov_capsid_N"/>
</dbReference>
<dbReference type="InterPro" id="IPR050195">
    <property type="entry name" value="Primate_lentivir_Gag_pol-like"/>
</dbReference>
<dbReference type="EMBL" id="WEIW01004287">
    <property type="protein sequence ID" value="NWH41605.1"/>
    <property type="molecule type" value="Genomic_DNA"/>
</dbReference>
<evidence type="ECO:0000256" key="1">
    <source>
        <dbReference type="ARBA" id="ARBA00022723"/>
    </source>
</evidence>
<dbReference type="SUPFAM" id="SSF57756">
    <property type="entry name" value="Retrovirus zinc finger-like domains"/>
    <property type="match status" value="1"/>
</dbReference>
<evidence type="ECO:0000256" key="4">
    <source>
        <dbReference type="PROSITE-ProRule" id="PRU00047"/>
    </source>
</evidence>
<proteinExistence type="predicted"/>
<dbReference type="OrthoDB" id="9352756at2759"/>
<evidence type="ECO:0000256" key="2">
    <source>
        <dbReference type="ARBA" id="ARBA00022771"/>
    </source>
</evidence>
<feature type="non-terminal residue" evidence="7">
    <location>
        <position position="593"/>
    </location>
</feature>
<evidence type="ECO:0000313" key="8">
    <source>
        <dbReference type="Proteomes" id="UP000640999"/>
    </source>
</evidence>
<dbReference type="PANTHER" id="PTHR40389:SF3">
    <property type="entry name" value="IGE-BINDING PROTEIN"/>
    <property type="match status" value="1"/>
</dbReference>
<protein>
    <submittedName>
        <fullName evidence="7">GAK19 protein</fullName>
    </submittedName>
</protein>
<dbReference type="InterPro" id="IPR008916">
    <property type="entry name" value="Retrov_capsid_C"/>
</dbReference>
<dbReference type="Proteomes" id="UP000640999">
    <property type="component" value="Unassembled WGS sequence"/>
</dbReference>
<organism evidence="7 8">
    <name type="scientific">Chloropsis hardwickii</name>
    <dbReference type="NCBI Taxonomy" id="667144"/>
    <lineage>
        <taxon>Eukaryota</taxon>
        <taxon>Metazoa</taxon>
        <taxon>Chordata</taxon>
        <taxon>Craniata</taxon>
        <taxon>Vertebrata</taxon>
        <taxon>Euteleostomi</taxon>
        <taxon>Archelosauria</taxon>
        <taxon>Archosauria</taxon>
        <taxon>Dinosauria</taxon>
        <taxon>Saurischia</taxon>
        <taxon>Theropoda</taxon>
        <taxon>Coelurosauria</taxon>
        <taxon>Aves</taxon>
        <taxon>Neognathae</taxon>
        <taxon>Neoaves</taxon>
        <taxon>Telluraves</taxon>
        <taxon>Australaves</taxon>
        <taxon>Passeriformes</taxon>
        <taxon>Corvoidea</taxon>
        <taxon>Irenidae</taxon>
        <taxon>Chloropsis</taxon>
    </lineage>
</organism>
<keyword evidence="1" id="KW-0479">Metal-binding</keyword>